<comment type="caution">
    <text evidence="1">The sequence shown here is derived from an EMBL/GenBank/DDBJ whole genome shotgun (WGS) entry which is preliminary data.</text>
</comment>
<reference evidence="1 2" key="1">
    <citation type="submission" date="2024-02" db="EMBL/GenBank/DDBJ databases">
        <title>Deinococcus aluminii NBRC 112889.</title>
        <authorList>
            <person name="Ichikawa N."/>
            <person name="Katano-Makiyama Y."/>
            <person name="Hidaka K."/>
        </authorList>
    </citation>
    <scope>NUCLEOTIDE SEQUENCE [LARGE SCALE GENOMIC DNA]</scope>
    <source>
        <strain evidence="1 2">NBRC 112889</strain>
    </source>
</reference>
<proteinExistence type="predicted"/>
<dbReference type="EMBL" id="BAABRV010000005">
    <property type="protein sequence ID" value="GAA5533824.1"/>
    <property type="molecule type" value="Genomic_DNA"/>
</dbReference>
<sequence>MPHPLHPVNVFERELGLLPTGQRLSLTPDLAFTKTETHGAKSGAERCAGLLHTPAGDHPVLWDDDPNLDGAVTITLYDHTLLLSSGLGKWRRHHPLVGGKERP</sequence>
<evidence type="ECO:0000313" key="2">
    <source>
        <dbReference type="Proteomes" id="UP001404956"/>
    </source>
</evidence>
<dbReference type="RefSeq" id="WP_345454582.1">
    <property type="nucleotide sequence ID" value="NZ_BAABRV010000005.1"/>
</dbReference>
<accession>A0ABP9XEN5</accession>
<dbReference type="Proteomes" id="UP001404956">
    <property type="component" value="Unassembled WGS sequence"/>
</dbReference>
<name>A0ABP9XEN5_9DEIO</name>
<keyword evidence="2" id="KW-1185">Reference proteome</keyword>
<evidence type="ECO:0000313" key="1">
    <source>
        <dbReference type="EMBL" id="GAA5533824.1"/>
    </source>
</evidence>
<organism evidence="1 2">
    <name type="scientific">Deinococcus aluminii</name>
    <dbReference type="NCBI Taxonomy" id="1656885"/>
    <lineage>
        <taxon>Bacteria</taxon>
        <taxon>Thermotogati</taxon>
        <taxon>Deinococcota</taxon>
        <taxon>Deinococci</taxon>
        <taxon>Deinococcales</taxon>
        <taxon>Deinococcaceae</taxon>
        <taxon>Deinococcus</taxon>
    </lineage>
</organism>
<protein>
    <submittedName>
        <fullName evidence="1">Uncharacterized protein</fullName>
    </submittedName>
</protein>
<gene>
    <name evidence="1" type="ORF">Dalu01_02232</name>
</gene>